<keyword evidence="3" id="KW-0804">Transcription</keyword>
<name>A0ABV7FLZ7_9ALTE</name>
<dbReference type="InterPro" id="IPR018062">
    <property type="entry name" value="HTH_AraC-typ_CS"/>
</dbReference>
<dbReference type="InterPro" id="IPR020449">
    <property type="entry name" value="Tscrpt_reg_AraC-type_HTH"/>
</dbReference>
<evidence type="ECO:0000256" key="3">
    <source>
        <dbReference type="ARBA" id="ARBA00023163"/>
    </source>
</evidence>
<keyword evidence="4" id="KW-0812">Transmembrane</keyword>
<keyword evidence="1" id="KW-0805">Transcription regulation</keyword>
<keyword evidence="7" id="KW-1185">Reference proteome</keyword>
<protein>
    <submittedName>
        <fullName evidence="6">Helix-turn-helix transcriptional regulator</fullName>
    </submittedName>
</protein>
<dbReference type="InterPro" id="IPR009057">
    <property type="entry name" value="Homeodomain-like_sf"/>
</dbReference>
<keyword evidence="4" id="KW-0472">Membrane</keyword>
<dbReference type="PROSITE" id="PS00041">
    <property type="entry name" value="HTH_ARAC_FAMILY_1"/>
    <property type="match status" value="1"/>
</dbReference>
<feature type="transmembrane region" description="Helical" evidence="4">
    <location>
        <begin position="180"/>
        <end position="201"/>
    </location>
</feature>
<feature type="transmembrane region" description="Helical" evidence="4">
    <location>
        <begin position="207"/>
        <end position="226"/>
    </location>
</feature>
<dbReference type="Proteomes" id="UP001595478">
    <property type="component" value="Unassembled WGS sequence"/>
</dbReference>
<evidence type="ECO:0000313" key="7">
    <source>
        <dbReference type="Proteomes" id="UP001595478"/>
    </source>
</evidence>
<dbReference type="PRINTS" id="PR00032">
    <property type="entry name" value="HTHARAC"/>
</dbReference>
<accession>A0ABV7FLZ7</accession>
<proteinExistence type="predicted"/>
<gene>
    <name evidence="6" type="ORF">ACFOHL_02195</name>
</gene>
<evidence type="ECO:0000313" key="6">
    <source>
        <dbReference type="EMBL" id="MFC3120421.1"/>
    </source>
</evidence>
<dbReference type="SUPFAM" id="SSF46689">
    <property type="entry name" value="Homeodomain-like"/>
    <property type="match status" value="2"/>
</dbReference>
<feature type="transmembrane region" description="Helical" evidence="4">
    <location>
        <begin position="12"/>
        <end position="34"/>
    </location>
</feature>
<dbReference type="PANTHER" id="PTHR43280">
    <property type="entry name" value="ARAC-FAMILY TRANSCRIPTIONAL REGULATOR"/>
    <property type="match status" value="1"/>
</dbReference>
<organism evidence="6 7">
    <name type="scientific">Agaribacter flavus</name>
    <dbReference type="NCBI Taxonomy" id="1902781"/>
    <lineage>
        <taxon>Bacteria</taxon>
        <taxon>Pseudomonadati</taxon>
        <taxon>Pseudomonadota</taxon>
        <taxon>Gammaproteobacteria</taxon>
        <taxon>Alteromonadales</taxon>
        <taxon>Alteromonadaceae</taxon>
        <taxon>Agaribacter</taxon>
    </lineage>
</organism>
<reference evidence="7" key="1">
    <citation type="journal article" date="2019" name="Int. J. Syst. Evol. Microbiol.">
        <title>The Global Catalogue of Microorganisms (GCM) 10K type strain sequencing project: providing services to taxonomists for standard genome sequencing and annotation.</title>
        <authorList>
            <consortium name="The Broad Institute Genomics Platform"/>
            <consortium name="The Broad Institute Genome Sequencing Center for Infectious Disease"/>
            <person name="Wu L."/>
            <person name="Ma J."/>
        </authorList>
    </citation>
    <scope>NUCLEOTIDE SEQUENCE [LARGE SCALE GENOMIC DNA]</scope>
    <source>
        <strain evidence="7">KCTC 52473</strain>
    </source>
</reference>
<dbReference type="EMBL" id="JBHRSW010000005">
    <property type="protein sequence ID" value="MFC3120421.1"/>
    <property type="molecule type" value="Genomic_DNA"/>
</dbReference>
<feature type="domain" description="HTH araC/xylS-type" evidence="5">
    <location>
        <begin position="384"/>
        <end position="480"/>
    </location>
</feature>
<feature type="transmembrane region" description="Helical" evidence="4">
    <location>
        <begin position="106"/>
        <end position="125"/>
    </location>
</feature>
<sequence length="494" mass="56650">MSDVTLPWSEFVRAILPLIAAVIYLLTLVYFTLVRHKVQGYAYFFTFILSFSFFLIGPVINLLPFESAHRYFDIFRNLLLFSVGIPALTIGLGTFAEVQIKRRYKLLVFALGWVWSAYFILSPPLRYIVNDQFSWAFLDIAPSNIYQAQAFIIVFALALPTLVVLFNSKHKVYQPAHKRRLRWICMGTLWLSLCMCLGLLLQQWGMYYGGASISALIWAWAIYQGVYHQQLALNQRHMHQIELAKRHFSSNNADDYEGYPQGQLSQSFPFRLRKQFIDTVYEGQEEDTIDSFSAYREALTTFTQHELSAYKVCMKETIYLMVEEAIKRGKIPSELLSLLNSVSADINNLGSIEQVDETILSCANNLSYNSPAKSKESPDQLLVDHIIQYLLSNYHKNINLDQIAEEVGASRAKATKVFKKLTQLTINQYLTKVRIDKAKVLLKDHGVTETALDVGFSNPSYFTTVFKKQTGVSPTEYQQKIRVQDSRSSEQKQT</sequence>
<dbReference type="Pfam" id="PF12833">
    <property type="entry name" value="HTH_18"/>
    <property type="match status" value="1"/>
</dbReference>
<dbReference type="PANTHER" id="PTHR43280:SF2">
    <property type="entry name" value="HTH-TYPE TRANSCRIPTIONAL REGULATOR EXSA"/>
    <property type="match status" value="1"/>
</dbReference>
<evidence type="ECO:0000256" key="2">
    <source>
        <dbReference type="ARBA" id="ARBA00023125"/>
    </source>
</evidence>
<feature type="transmembrane region" description="Helical" evidence="4">
    <location>
        <begin position="74"/>
        <end position="94"/>
    </location>
</feature>
<evidence type="ECO:0000256" key="1">
    <source>
        <dbReference type="ARBA" id="ARBA00023015"/>
    </source>
</evidence>
<feature type="transmembrane region" description="Helical" evidence="4">
    <location>
        <begin position="41"/>
        <end position="62"/>
    </location>
</feature>
<dbReference type="RefSeq" id="WP_376918566.1">
    <property type="nucleotide sequence ID" value="NZ_JBHRSW010000005.1"/>
</dbReference>
<keyword evidence="4" id="KW-1133">Transmembrane helix</keyword>
<evidence type="ECO:0000259" key="5">
    <source>
        <dbReference type="PROSITE" id="PS01124"/>
    </source>
</evidence>
<dbReference type="SMART" id="SM00342">
    <property type="entry name" value="HTH_ARAC"/>
    <property type="match status" value="1"/>
</dbReference>
<dbReference type="InterPro" id="IPR018060">
    <property type="entry name" value="HTH_AraC"/>
</dbReference>
<dbReference type="PROSITE" id="PS01124">
    <property type="entry name" value="HTH_ARAC_FAMILY_2"/>
    <property type="match status" value="1"/>
</dbReference>
<keyword evidence="2" id="KW-0238">DNA-binding</keyword>
<feature type="transmembrane region" description="Helical" evidence="4">
    <location>
        <begin position="145"/>
        <end position="168"/>
    </location>
</feature>
<evidence type="ECO:0000256" key="4">
    <source>
        <dbReference type="SAM" id="Phobius"/>
    </source>
</evidence>
<comment type="caution">
    <text evidence="6">The sequence shown here is derived from an EMBL/GenBank/DDBJ whole genome shotgun (WGS) entry which is preliminary data.</text>
</comment>
<dbReference type="Gene3D" id="1.10.10.60">
    <property type="entry name" value="Homeodomain-like"/>
    <property type="match status" value="2"/>
</dbReference>